<proteinExistence type="predicted"/>
<evidence type="ECO:0000313" key="3">
    <source>
        <dbReference type="Proteomes" id="UP000430634"/>
    </source>
</evidence>
<feature type="domain" description="N-acetyltransferase" evidence="1">
    <location>
        <begin position="107"/>
        <end position="242"/>
    </location>
</feature>
<dbReference type="InterPro" id="IPR013653">
    <property type="entry name" value="GCN5-like_dom"/>
</dbReference>
<dbReference type="InterPro" id="IPR000182">
    <property type="entry name" value="GNAT_dom"/>
</dbReference>
<dbReference type="EMBL" id="WNKZ01000035">
    <property type="protein sequence ID" value="MTV53758.1"/>
    <property type="molecule type" value="Genomic_DNA"/>
</dbReference>
<dbReference type="SUPFAM" id="SSF55729">
    <property type="entry name" value="Acyl-CoA N-acyltransferases (Nat)"/>
    <property type="match status" value="1"/>
</dbReference>
<accession>A0A6I3SWV6</accession>
<gene>
    <name evidence="2" type="ORF">GM672_13565</name>
</gene>
<dbReference type="InterPro" id="IPR016181">
    <property type="entry name" value="Acyl_CoA_acyltransferase"/>
</dbReference>
<evidence type="ECO:0000313" key="2">
    <source>
        <dbReference type="EMBL" id="MTV53758.1"/>
    </source>
</evidence>
<dbReference type="Proteomes" id="UP000430634">
    <property type="component" value="Unassembled WGS sequence"/>
</dbReference>
<protein>
    <submittedName>
        <fullName evidence="2">GNAT family N-acetyltransferase</fullName>
    </submittedName>
</protein>
<sequence length="242" mass="26110">MVELSKKEKVYCMGMTEQGLAGLANPVWAALHGGQRQLAQPLGAMRRYPPDVAPFAAVPEEGMPVPAGDLALLREDVFFVGAIPAVPPGWEVRELGGVTQMVYTGGAIAAPPREGVTLLDPLDPAMQELTDVAFPGYFRARTGTMGRYFGIFDQGRLVALSGERMDMGEAREVSAVCTRPGYMGRGYAALLVRHVMHAMQEDGITPMLHVGSGNARAIGIYEALGFIRVRQLRHARLVLPPP</sequence>
<dbReference type="OrthoDB" id="9796919at2"/>
<evidence type="ECO:0000259" key="1">
    <source>
        <dbReference type="PROSITE" id="PS51186"/>
    </source>
</evidence>
<dbReference type="PROSITE" id="PS51186">
    <property type="entry name" value="GNAT"/>
    <property type="match status" value="1"/>
</dbReference>
<dbReference type="CDD" id="cd04301">
    <property type="entry name" value="NAT_SF"/>
    <property type="match status" value="1"/>
</dbReference>
<dbReference type="Gene3D" id="3.40.630.30">
    <property type="match status" value="1"/>
</dbReference>
<dbReference type="AlphaFoldDB" id="A0A6I3SWV6"/>
<reference evidence="2 3" key="1">
    <citation type="submission" date="2019-11" db="EMBL/GenBank/DDBJ databases">
        <title>Type strains purchased from KCTC, JCM and DSMZ.</title>
        <authorList>
            <person name="Lu H."/>
        </authorList>
    </citation>
    <scope>NUCLEOTIDE SEQUENCE [LARGE SCALE GENOMIC DNA]</scope>
    <source>
        <strain evidence="2 3">KCTC 52429</strain>
    </source>
</reference>
<dbReference type="Pfam" id="PF08445">
    <property type="entry name" value="FR47"/>
    <property type="match status" value="1"/>
</dbReference>
<keyword evidence="2" id="KW-0808">Transferase</keyword>
<organism evidence="2 3">
    <name type="scientific">Pseudoduganella buxea</name>
    <dbReference type="NCBI Taxonomy" id="1949069"/>
    <lineage>
        <taxon>Bacteria</taxon>
        <taxon>Pseudomonadati</taxon>
        <taxon>Pseudomonadota</taxon>
        <taxon>Betaproteobacteria</taxon>
        <taxon>Burkholderiales</taxon>
        <taxon>Oxalobacteraceae</taxon>
        <taxon>Telluria group</taxon>
        <taxon>Pseudoduganella</taxon>
    </lineage>
</organism>
<name>A0A6I3SWV6_9BURK</name>
<comment type="caution">
    <text evidence="2">The sequence shown here is derived from an EMBL/GenBank/DDBJ whole genome shotgun (WGS) entry which is preliminary data.</text>
</comment>
<dbReference type="GO" id="GO:0016747">
    <property type="term" value="F:acyltransferase activity, transferring groups other than amino-acyl groups"/>
    <property type="evidence" value="ECO:0007669"/>
    <property type="project" value="InterPro"/>
</dbReference>